<dbReference type="CDD" id="cd15831">
    <property type="entry name" value="BTAD"/>
    <property type="match status" value="1"/>
</dbReference>
<dbReference type="SUPFAM" id="SSF46894">
    <property type="entry name" value="C-terminal effector domain of the bipartite response regulators"/>
    <property type="match status" value="1"/>
</dbReference>
<dbReference type="InterPro" id="IPR011990">
    <property type="entry name" value="TPR-like_helical_dom_sf"/>
</dbReference>
<dbReference type="PANTHER" id="PTHR35807:SF1">
    <property type="entry name" value="TRANSCRIPTIONAL REGULATOR REDD"/>
    <property type="match status" value="1"/>
</dbReference>
<dbReference type="InterPro" id="IPR051677">
    <property type="entry name" value="AfsR-DnrI-RedD_regulator"/>
</dbReference>
<evidence type="ECO:0000259" key="6">
    <source>
        <dbReference type="SMART" id="SM01043"/>
    </source>
</evidence>
<evidence type="ECO:0000313" key="8">
    <source>
        <dbReference type="Proteomes" id="UP000610966"/>
    </source>
</evidence>
<keyword evidence="4" id="KW-0804">Transcription</keyword>
<dbReference type="InterPro" id="IPR005158">
    <property type="entry name" value="BTAD"/>
</dbReference>
<proteinExistence type="inferred from homology"/>
<dbReference type="Gene3D" id="1.25.40.10">
    <property type="entry name" value="Tetratricopeptide repeat domain"/>
    <property type="match status" value="1"/>
</dbReference>
<dbReference type="SUPFAM" id="SSF48452">
    <property type="entry name" value="TPR-like"/>
    <property type="match status" value="1"/>
</dbReference>
<dbReference type="SMART" id="SM01043">
    <property type="entry name" value="BTAD"/>
    <property type="match status" value="1"/>
</dbReference>
<dbReference type="InterPro" id="IPR016032">
    <property type="entry name" value="Sig_transdc_resp-reg_C-effctor"/>
</dbReference>
<organism evidence="7 8">
    <name type="scientific">Sphaerimonospora thailandensis</name>
    <dbReference type="NCBI Taxonomy" id="795644"/>
    <lineage>
        <taxon>Bacteria</taxon>
        <taxon>Bacillati</taxon>
        <taxon>Actinomycetota</taxon>
        <taxon>Actinomycetes</taxon>
        <taxon>Streptosporangiales</taxon>
        <taxon>Streptosporangiaceae</taxon>
        <taxon>Sphaerimonospora</taxon>
    </lineage>
</organism>
<sequence>METDGDEQPISKAPLRGLFAVLLLNAGRTVSAIDLLENLWENPGRSAPANLRNYVARLRAELVAIDPVLAKRLVTLRAGVGSSGGYYYDADPGEVDVHRFQQLTVAGGALLAKRDYGQAESILLQALSLWRGPAGQDCTAAPQLRERLAGMAEHYMTAQSQLISARLALGHDRVLIPEIQQHLARDAFREDIWCQLICATYLGGSTKDSLDLVGQARRLIIDELGVEPSDALGRLQHAILERRDDVIRFWCNSAEPHVRH</sequence>
<comment type="similarity">
    <text evidence="1">Belongs to the AfsR/DnrI/RedD regulatory family.</text>
</comment>
<dbReference type="EMBL" id="BOOG01000012">
    <property type="protein sequence ID" value="GIH69149.1"/>
    <property type="molecule type" value="Genomic_DNA"/>
</dbReference>
<evidence type="ECO:0000259" key="5">
    <source>
        <dbReference type="SMART" id="SM00862"/>
    </source>
</evidence>
<evidence type="ECO:0008006" key="9">
    <source>
        <dbReference type="Google" id="ProtNLM"/>
    </source>
</evidence>
<dbReference type="GO" id="GO:0000160">
    <property type="term" value="P:phosphorelay signal transduction system"/>
    <property type="evidence" value="ECO:0007669"/>
    <property type="project" value="InterPro"/>
</dbReference>
<dbReference type="InterPro" id="IPR001867">
    <property type="entry name" value="OmpR/PhoB-type_DNA-bd"/>
</dbReference>
<name>A0A8J3R707_9ACTN</name>
<evidence type="ECO:0000256" key="3">
    <source>
        <dbReference type="ARBA" id="ARBA00023125"/>
    </source>
</evidence>
<keyword evidence="8" id="KW-1185">Reference proteome</keyword>
<dbReference type="Pfam" id="PF03704">
    <property type="entry name" value="BTAD"/>
    <property type="match status" value="1"/>
</dbReference>
<gene>
    <name evidence="7" type="ORF">Mth01_14020</name>
</gene>
<keyword evidence="2" id="KW-0805">Transcription regulation</keyword>
<protein>
    <recommendedName>
        <fullName evidence="9">DNA-binding SARP family transcriptional activator</fullName>
    </recommendedName>
</protein>
<dbReference type="Proteomes" id="UP000610966">
    <property type="component" value="Unassembled WGS sequence"/>
</dbReference>
<dbReference type="Gene3D" id="1.10.10.10">
    <property type="entry name" value="Winged helix-like DNA-binding domain superfamily/Winged helix DNA-binding domain"/>
    <property type="match status" value="1"/>
</dbReference>
<dbReference type="InterPro" id="IPR036388">
    <property type="entry name" value="WH-like_DNA-bd_sf"/>
</dbReference>
<dbReference type="GO" id="GO:0006355">
    <property type="term" value="P:regulation of DNA-templated transcription"/>
    <property type="evidence" value="ECO:0007669"/>
    <property type="project" value="InterPro"/>
</dbReference>
<keyword evidence="3" id="KW-0238">DNA-binding</keyword>
<accession>A0A8J3R707</accession>
<evidence type="ECO:0000256" key="4">
    <source>
        <dbReference type="ARBA" id="ARBA00023163"/>
    </source>
</evidence>
<evidence type="ECO:0000256" key="2">
    <source>
        <dbReference type="ARBA" id="ARBA00023015"/>
    </source>
</evidence>
<feature type="domain" description="OmpR/PhoB-type" evidence="5">
    <location>
        <begin position="7"/>
        <end position="88"/>
    </location>
</feature>
<evidence type="ECO:0000256" key="1">
    <source>
        <dbReference type="ARBA" id="ARBA00005820"/>
    </source>
</evidence>
<reference evidence="7" key="1">
    <citation type="submission" date="2021-01" db="EMBL/GenBank/DDBJ databases">
        <title>Whole genome shotgun sequence of Sphaerimonospora thailandensis NBRC 107569.</title>
        <authorList>
            <person name="Komaki H."/>
            <person name="Tamura T."/>
        </authorList>
    </citation>
    <scope>NUCLEOTIDE SEQUENCE</scope>
    <source>
        <strain evidence="7">NBRC 107569</strain>
    </source>
</reference>
<feature type="domain" description="Bacterial transcriptional activator" evidence="6">
    <location>
        <begin position="95"/>
        <end position="240"/>
    </location>
</feature>
<evidence type="ECO:0000313" key="7">
    <source>
        <dbReference type="EMBL" id="GIH69149.1"/>
    </source>
</evidence>
<dbReference type="GO" id="GO:0003677">
    <property type="term" value="F:DNA binding"/>
    <property type="evidence" value="ECO:0007669"/>
    <property type="project" value="UniProtKB-KW"/>
</dbReference>
<dbReference type="PANTHER" id="PTHR35807">
    <property type="entry name" value="TRANSCRIPTIONAL REGULATOR REDD-RELATED"/>
    <property type="match status" value="1"/>
</dbReference>
<dbReference type="AlphaFoldDB" id="A0A8J3R707"/>
<comment type="caution">
    <text evidence="7">The sequence shown here is derived from an EMBL/GenBank/DDBJ whole genome shotgun (WGS) entry which is preliminary data.</text>
</comment>
<dbReference type="SMART" id="SM00862">
    <property type="entry name" value="Trans_reg_C"/>
    <property type="match status" value="1"/>
</dbReference>